<sequence length="103" mass="11118">MAETGFFRGEGGHVWELDLPLTESFARREQEGGLVRVNEDGSAFQGEAEEPEAPGTEPAARPSKSASKKDWVAYAVSQGADEAEAESQTRDELAEAYGDTEPQ</sequence>
<evidence type="ECO:0000256" key="1">
    <source>
        <dbReference type="SAM" id="MobiDB-lite"/>
    </source>
</evidence>
<dbReference type="RefSeq" id="WP_062929487.1">
    <property type="nucleotide sequence ID" value="NZ_CP015098.1"/>
</dbReference>
<dbReference type="EMBL" id="CP015098">
    <property type="protein sequence ID" value="AMW13319.1"/>
    <property type="molecule type" value="Genomic_DNA"/>
</dbReference>
<feature type="region of interest" description="Disordered" evidence="1">
    <location>
        <begin position="33"/>
        <end position="103"/>
    </location>
</feature>
<organism evidence="2 3">
    <name type="scientific">Streptomyces qaidamensis</name>
    <dbReference type="NCBI Taxonomy" id="1783515"/>
    <lineage>
        <taxon>Bacteria</taxon>
        <taxon>Bacillati</taxon>
        <taxon>Actinomycetota</taxon>
        <taxon>Actinomycetes</taxon>
        <taxon>Kitasatosporales</taxon>
        <taxon>Streptomycetaceae</taxon>
        <taxon>Streptomyces</taxon>
        <taxon>Streptomyces aurantiacus group</taxon>
    </lineage>
</organism>
<dbReference type="KEGG" id="stsi:A4E84_29785"/>
<name>A0A143C7Y4_9ACTN</name>
<feature type="compositionally biased region" description="Low complexity" evidence="1">
    <location>
        <begin position="53"/>
        <end position="62"/>
    </location>
</feature>
<protein>
    <submittedName>
        <fullName evidence="2">Uncharacterized protein</fullName>
    </submittedName>
</protein>
<dbReference type="AlphaFoldDB" id="A0A143C7Y4"/>
<gene>
    <name evidence="2" type="ORF">A4E84_29785</name>
</gene>
<evidence type="ECO:0000313" key="2">
    <source>
        <dbReference type="EMBL" id="AMW13319.1"/>
    </source>
</evidence>
<evidence type="ECO:0000313" key="3">
    <source>
        <dbReference type="Proteomes" id="UP000076096"/>
    </source>
</evidence>
<proteinExistence type="predicted"/>
<reference evidence="3" key="1">
    <citation type="submission" date="2016-04" db="EMBL/GenBank/DDBJ databases">
        <authorList>
            <person name="Zhang B."/>
        </authorList>
    </citation>
    <scope>NUCLEOTIDE SEQUENCE [LARGE SCALE GENOMIC DNA]</scope>
    <source>
        <strain evidence="3">S10</strain>
    </source>
</reference>
<accession>A0A143C7Y4</accession>
<keyword evidence="3" id="KW-1185">Reference proteome</keyword>
<dbReference type="Proteomes" id="UP000076096">
    <property type="component" value="Chromosome"/>
</dbReference>
<dbReference type="STRING" id="1783515.A4E84_29785"/>